<dbReference type="Gene3D" id="3.40.50.2300">
    <property type="match status" value="1"/>
</dbReference>
<dbReference type="InterPro" id="IPR012337">
    <property type="entry name" value="RNaseH-like_sf"/>
</dbReference>
<evidence type="ECO:0000313" key="3">
    <source>
        <dbReference type="EMBL" id="CAF4984340.1"/>
    </source>
</evidence>
<proteinExistence type="predicted"/>
<reference evidence="3" key="1">
    <citation type="submission" date="2021-02" db="EMBL/GenBank/DDBJ databases">
        <authorList>
            <person name="Nowell W R."/>
        </authorList>
    </citation>
    <scope>NUCLEOTIDE SEQUENCE</scope>
</reference>
<gene>
    <name evidence="1" type="ORF">BYL167_LOCUS45423</name>
    <name evidence="2" type="ORF">BYL167_LOCUS49629</name>
    <name evidence="3" type="ORF">GIL414_LOCUS56239</name>
</gene>
<evidence type="ECO:0000313" key="2">
    <source>
        <dbReference type="EMBL" id="CAF4835657.1"/>
    </source>
</evidence>
<dbReference type="EMBL" id="CAJOBH010148119">
    <property type="protein sequence ID" value="CAF4835657.1"/>
    <property type="molecule type" value="Genomic_DNA"/>
</dbReference>
<evidence type="ECO:0000313" key="4">
    <source>
        <dbReference type="Proteomes" id="UP000681720"/>
    </source>
</evidence>
<sequence>MRVEYPEIAELQNDRPETYLKALEQYCLNQQYNLVLCVLSNNRKDRY</sequence>
<evidence type="ECO:0000313" key="1">
    <source>
        <dbReference type="EMBL" id="CAF4734741.1"/>
    </source>
</evidence>
<comment type="caution">
    <text evidence="3">The sequence shown here is derived from an EMBL/GenBank/DDBJ whole genome shotgun (WGS) entry which is preliminary data.</text>
</comment>
<accession>A0A8S3D5H6</accession>
<dbReference type="AlphaFoldDB" id="A0A8S3D5H6"/>
<dbReference type="Proteomes" id="UP000681967">
    <property type="component" value="Unassembled WGS sequence"/>
</dbReference>
<feature type="non-terminal residue" evidence="3">
    <location>
        <position position="1"/>
    </location>
</feature>
<dbReference type="Proteomes" id="UP000681720">
    <property type="component" value="Unassembled WGS sequence"/>
</dbReference>
<dbReference type="SUPFAM" id="SSF53098">
    <property type="entry name" value="Ribonuclease H-like"/>
    <property type="match status" value="1"/>
</dbReference>
<protein>
    <submittedName>
        <fullName evidence="3">Uncharacterized protein</fullName>
    </submittedName>
</protein>
<dbReference type="EMBL" id="CAJOBJ010201439">
    <property type="protein sequence ID" value="CAF4984340.1"/>
    <property type="molecule type" value="Genomic_DNA"/>
</dbReference>
<dbReference type="EMBL" id="CAJOBH010125945">
    <property type="protein sequence ID" value="CAF4734741.1"/>
    <property type="molecule type" value="Genomic_DNA"/>
</dbReference>
<name>A0A8S3D5H6_9BILA</name>
<organism evidence="3 4">
    <name type="scientific">Rotaria magnacalcarata</name>
    <dbReference type="NCBI Taxonomy" id="392030"/>
    <lineage>
        <taxon>Eukaryota</taxon>
        <taxon>Metazoa</taxon>
        <taxon>Spiralia</taxon>
        <taxon>Gnathifera</taxon>
        <taxon>Rotifera</taxon>
        <taxon>Eurotatoria</taxon>
        <taxon>Bdelloidea</taxon>
        <taxon>Philodinida</taxon>
        <taxon>Philodinidae</taxon>
        <taxon>Rotaria</taxon>
    </lineage>
</organism>